<feature type="region of interest" description="Disordered" evidence="1">
    <location>
        <begin position="1"/>
        <end position="166"/>
    </location>
</feature>
<name>A0A8H6T3T9_MYCCL</name>
<dbReference type="InterPro" id="IPR035782">
    <property type="entry name" value="SPRY_RanBP9/10"/>
</dbReference>
<gene>
    <name evidence="4" type="ORF">HMN09_00591800</name>
</gene>
<reference evidence="4" key="1">
    <citation type="submission" date="2020-05" db="EMBL/GenBank/DDBJ databases">
        <title>Mycena genomes resolve the evolution of fungal bioluminescence.</title>
        <authorList>
            <person name="Tsai I.J."/>
        </authorList>
    </citation>
    <scope>NUCLEOTIDE SEQUENCE</scope>
    <source>
        <strain evidence="4">110903Hualien_Pintung</strain>
    </source>
</reference>
<dbReference type="InterPro" id="IPR013320">
    <property type="entry name" value="ConA-like_dom_sf"/>
</dbReference>
<dbReference type="SMART" id="SM00667">
    <property type="entry name" value="LisH"/>
    <property type="match status" value="1"/>
</dbReference>
<protein>
    <submittedName>
        <fullName evidence="4">Ran-binding protein</fullName>
    </submittedName>
</protein>
<dbReference type="InterPro" id="IPR006595">
    <property type="entry name" value="CTLH_C"/>
</dbReference>
<feature type="domain" description="CTLH" evidence="3">
    <location>
        <begin position="501"/>
        <end position="559"/>
    </location>
</feature>
<feature type="compositionally biased region" description="Basic and acidic residues" evidence="1">
    <location>
        <begin position="481"/>
        <end position="490"/>
    </location>
</feature>
<dbReference type="AlphaFoldDB" id="A0A8H6T3T9"/>
<dbReference type="Pfam" id="PF10607">
    <property type="entry name" value="CTLH"/>
    <property type="match status" value="1"/>
</dbReference>
<dbReference type="SMART" id="SM00668">
    <property type="entry name" value="CTLH"/>
    <property type="match status" value="1"/>
</dbReference>
<dbReference type="Pfam" id="PF00622">
    <property type="entry name" value="SPRY"/>
    <property type="match status" value="1"/>
</dbReference>
<evidence type="ECO:0000259" key="2">
    <source>
        <dbReference type="PROSITE" id="PS50188"/>
    </source>
</evidence>
<dbReference type="PROSITE" id="PS50897">
    <property type="entry name" value="CTLH"/>
    <property type="match status" value="1"/>
</dbReference>
<organism evidence="4 5">
    <name type="scientific">Mycena chlorophos</name>
    <name type="common">Agaric fungus</name>
    <name type="synonym">Agaricus chlorophos</name>
    <dbReference type="NCBI Taxonomy" id="658473"/>
    <lineage>
        <taxon>Eukaryota</taxon>
        <taxon>Fungi</taxon>
        <taxon>Dikarya</taxon>
        <taxon>Basidiomycota</taxon>
        <taxon>Agaricomycotina</taxon>
        <taxon>Agaricomycetes</taxon>
        <taxon>Agaricomycetidae</taxon>
        <taxon>Agaricales</taxon>
        <taxon>Marasmiineae</taxon>
        <taxon>Mycenaceae</taxon>
        <taxon>Mycena</taxon>
    </lineage>
</organism>
<evidence type="ECO:0000313" key="5">
    <source>
        <dbReference type="Proteomes" id="UP000613580"/>
    </source>
</evidence>
<feature type="compositionally biased region" description="Polar residues" evidence="1">
    <location>
        <begin position="85"/>
        <end position="105"/>
    </location>
</feature>
<feature type="compositionally biased region" description="Polar residues" evidence="1">
    <location>
        <begin position="17"/>
        <end position="36"/>
    </location>
</feature>
<dbReference type="EMBL" id="JACAZE010000007">
    <property type="protein sequence ID" value="KAF7310493.1"/>
    <property type="molecule type" value="Genomic_DNA"/>
</dbReference>
<dbReference type="InterPro" id="IPR024964">
    <property type="entry name" value="CTLH/CRA"/>
</dbReference>
<feature type="region of interest" description="Disordered" evidence="1">
    <location>
        <begin position="185"/>
        <end position="233"/>
    </location>
</feature>
<dbReference type="InterPro" id="IPR001870">
    <property type="entry name" value="B30.2/SPRY"/>
</dbReference>
<dbReference type="InterPro" id="IPR013144">
    <property type="entry name" value="CRA_dom"/>
</dbReference>
<dbReference type="InterPro" id="IPR050618">
    <property type="entry name" value="Ubq-SigPath_Reg"/>
</dbReference>
<dbReference type="PROSITE" id="PS50896">
    <property type="entry name" value="LISH"/>
    <property type="match status" value="1"/>
</dbReference>
<dbReference type="SUPFAM" id="SSF49899">
    <property type="entry name" value="Concanavalin A-like lectins/glucanases"/>
    <property type="match status" value="1"/>
</dbReference>
<evidence type="ECO:0000259" key="3">
    <source>
        <dbReference type="PROSITE" id="PS50897"/>
    </source>
</evidence>
<comment type="caution">
    <text evidence="4">The sequence shown here is derived from an EMBL/GenBank/DDBJ whole genome shotgun (WGS) entry which is preliminary data.</text>
</comment>
<feature type="compositionally biased region" description="Low complexity" evidence="1">
    <location>
        <begin position="144"/>
        <end position="158"/>
    </location>
</feature>
<feature type="domain" description="B30.2/SPRY" evidence="2">
    <location>
        <begin position="216"/>
        <end position="406"/>
    </location>
</feature>
<proteinExistence type="predicted"/>
<dbReference type="Gene3D" id="2.60.120.920">
    <property type="match status" value="1"/>
</dbReference>
<evidence type="ECO:0000313" key="4">
    <source>
        <dbReference type="EMBL" id="KAF7310493.1"/>
    </source>
</evidence>
<keyword evidence="5" id="KW-1185">Reference proteome</keyword>
<dbReference type="InterPro" id="IPR003877">
    <property type="entry name" value="SPRY_dom"/>
</dbReference>
<dbReference type="PANTHER" id="PTHR12864">
    <property type="entry name" value="RAN BINDING PROTEIN 9-RELATED"/>
    <property type="match status" value="1"/>
</dbReference>
<dbReference type="PROSITE" id="PS50188">
    <property type="entry name" value="B302_SPRY"/>
    <property type="match status" value="1"/>
</dbReference>
<dbReference type="SMART" id="SM00757">
    <property type="entry name" value="CRA"/>
    <property type="match status" value="1"/>
</dbReference>
<feature type="compositionally biased region" description="Polar residues" evidence="1">
    <location>
        <begin position="56"/>
        <end position="78"/>
    </location>
</feature>
<dbReference type="CDD" id="cd12909">
    <property type="entry name" value="SPRY_RanBP9_10"/>
    <property type="match status" value="1"/>
</dbReference>
<accession>A0A8H6T3T9</accession>
<feature type="compositionally biased region" description="Low complexity" evidence="1">
    <location>
        <begin position="198"/>
        <end position="209"/>
    </location>
</feature>
<evidence type="ECO:0000256" key="1">
    <source>
        <dbReference type="SAM" id="MobiDB-lite"/>
    </source>
</evidence>
<dbReference type="OrthoDB" id="25503at2759"/>
<dbReference type="InterPro" id="IPR043136">
    <property type="entry name" value="B30.2/SPRY_sf"/>
</dbReference>
<sequence length="734" mass="79754">MSRSTARSASIPIPRAQPSSSRNIESVITLPVSSPRSRGPQPIPILQHRTTDDQRTTPNNGPRSVRTSNISVATSTSPIRPVARSLTQSSPSLTMRSSPRSTTTGFEPRVIRGDAARSVTIDPACLSTSPASPLPRTRRPSSIPATPRASSSHRSPSATQPPPQTVSFARPAYLDESAMRHLLQTEAPPQILPPGRKPSQTSRRSPTPSDDSDAEGSPPPKRRTADTAPEILHLPTRWSESYRHDFLSISQDGRDITYQGSSCTGDRDAAAARTTRPIPPACGIYYYEVDILSKGNKGHISIGFAGKDVKLSRLPGWEPNSWGYHGDDGCSFAAEKAGTPFGPTYGTGDTIGCGIDFSTNTAFFTKNGSFIGSVFRDVGKNVELYPSIGLRHSGESIRVNFGQDRFHFDIEFYVQQQRARAWANIMATPVSTSLLSSAGPSSVKTPATDDQTRGAINKLVLSYLSHHGYTKTAHAFQKQTQEPERDHDVDMDGEGLGMDGDMERRTRIVNCVVEGDIDTALADTRRYYPAVLTANEGLMLFKLRCRKFIELLLETTELKKQRDMEMLAARKADAMDDDEMGMDVDEDAIPLEGPGDVGSGADGEVARSSKDRLEAALSQAIHYGQSMLNDYQSDARPEVQSLFKRTVGVVAFHDPIAHGGITAEVARPEARTELANELNQAILRSQGRPVRPALETIFRHTAAVVYELGMIGVGAAAFADVQKEFIDATPHSAD</sequence>
<feature type="region of interest" description="Disordered" evidence="1">
    <location>
        <begin position="476"/>
        <end position="500"/>
    </location>
</feature>
<dbReference type="InterPro" id="IPR006594">
    <property type="entry name" value="LisH"/>
</dbReference>
<dbReference type="Proteomes" id="UP000613580">
    <property type="component" value="Unassembled WGS sequence"/>
</dbReference>
<dbReference type="SMART" id="SM00449">
    <property type="entry name" value="SPRY"/>
    <property type="match status" value="1"/>
</dbReference>